<name>A0A085A2M4_9ENTR</name>
<dbReference type="SUPFAM" id="SSF63829">
    <property type="entry name" value="Calcium-dependent phosphotriesterase"/>
    <property type="match status" value="1"/>
</dbReference>
<dbReference type="InterPro" id="IPR005511">
    <property type="entry name" value="SMP-30"/>
</dbReference>
<feature type="binding site" evidence="3">
    <location>
        <position position="191"/>
    </location>
    <ligand>
        <name>a divalent metal cation</name>
        <dbReference type="ChEBI" id="CHEBI:60240"/>
    </ligand>
</feature>
<feature type="active site" description="Proton donor/acceptor" evidence="2">
    <location>
        <position position="191"/>
    </location>
</feature>
<dbReference type="PANTHER" id="PTHR10907">
    <property type="entry name" value="REGUCALCIN"/>
    <property type="match status" value="1"/>
</dbReference>
<dbReference type="AlphaFoldDB" id="A0A085A2M4"/>
<organism evidence="5 6">
    <name type="scientific">Trabulsiella guamensis ATCC 49490</name>
    <dbReference type="NCBI Taxonomy" id="1005994"/>
    <lineage>
        <taxon>Bacteria</taxon>
        <taxon>Pseudomonadati</taxon>
        <taxon>Pseudomonadota</taxon>
        <taxon>Gammaproteobacteria</taxon>
        <taxon>Enterobacterales</taxon>
        <taxon>Enterobacteriaceae</taxon>
        <taxon>Trabulsiella</taxon>
    </lineage>
</organism>
<protein>
    <submittedName>
        <fullName evidence="5">Gluconolactonase family protein</fullName>
    </submittedName>
</protein>
<evidence type="ECO:0000313" key="5">
    <source>
        <dbReference type="EMBL" id="KFC04469.1"/>
    </source>
</evidence>
<keyword evidence="3" id="KW-0862">Zinc</keyword>
<dbReference type="Proteomes" id="UP000028630">
    <property type="component" value="Unassembled WGS sequence"/>
</dbReference>
<gene>
    <name evidence="5" type="ORF">GTGU_03191</name>
</gene>
<feature type="binding site" evidence="3">
    <location>
        <position position="149"/>
    </location>
    <ligand>
        <name>a divalent metal cation</name>
        <dbReference type="ChEBI" id="CHEBI:60240"/>
    </ligand>
</feature>
<comment type="similarity">
    <text evidence="1">Belongs to the SMP-30/CGR1 family.</text>
</comment>
<feature type="binding site" evidence="3">
    <location>
        <position position="100"/>
    </location>
    <ligand>
        <name>substrate</name>
    </ligand>
</feature>
<feature type="binding site" evidence="3">
    <location>
        <position position="102"/>
    </location>
    <ligand>
        <name>substrate</name>
    </ligand>
</feature>
<keyword evidence="6" id="KW-1185">Reference proteome</keyword>
<reference evidence="6" key="1">
    <citation type="submission" date="2014-05" db="EMBL/GenBank/DDBJ databases">
        <title>ATOL: Assembling a taxonomically balanced genome-scale reconstruction of the evolutionary history of the Enterobacteriaceae.</title>
        <authorList>
            <person name="Plunkett G. III"/>
            <person name="Neeno-Eckwall E.C."/>
            <person name="Glasner J.D."/>
            <person name="Perna N.T."/>
        </authorList>
    </citation>
    <scope>NUCLEOTIDE SEQUENCE [LARGE SCALE GENOMIC DNA]</scope>
    <source>
        <strain evidence="6">ATCC 49490</strain>
    </source>
</reference>
<dbReference type="RefSeq" id="WP_038159018.1">
    <property type="nucleotide sequence ID" value="NZ_JMTB01000095.1"/>
</dbReference>
<evidence type="ECO:0000256" key="3">
    <source>
        <dbReference type="PIRSR" id="PIRSR605511-2"/>
    </source>
</evidence>
<feature type="binding site" evidence="3">
    <location>
        <position position="16"/>
    </location>
    <ligand>
        <name>a divalent metal cation</name>
        <dbReference type="ChEBI" id="CHEBI:60240"/>
    </ligand>
</feature>
<comment type="caution">
    <text evidence="5">The sequence shown here is derived from an EMBL/GenBank/DDBJ whole genome shotgun (WGS) entry which is preliminary data.</text>
</comment>
<dbReference type="EMBL" id="JMTB01000095">
    <property type="protein sequence ID" value="KFC04469.1"/>
    <property type="molecule type" value="Genomic_DNA"/>
</dbReference>
<evidence type="ECO:0000256" key="2">
    <source>
        <dbReference type="PIRSR" id="PIRSR605511-1"/>
    </source>
</evidence>
<comment type="cofactor">
    <cofactor evidence="3">
        <name>Zn(2+)</name>
        <dbReference type="ChEBI" id="CHEBI:29105"/>
    </cofactor>
    <text evidence="3">Binds 1 divalent metal cation per subunit.</text>
</comment>
<evidence type="ECO:0000259" key="4">
    <source>
        <dbReference type="Pfam" id="PF08450"/>
    </source>
</evidence>
<dbReference type="PANTHER" id="PTHR10907:SF47">
    <property type="entry name" value="REGUCALCIN"/>
    <property type="match status" value="1"/>
</dbReference>
<keyword evidence="3" id="KW-0479">Metal-binding</keyword>
<feature type="domain" description="SMP-30/Gluconolactonase/LRE-like region" evidence="4">
    <location>
        <begin position="14"/>
        <end position="253"/>
    </location>
</feature>
<dbReference type="Gene3D" id="2.120.10.30">
    <property type="entry name" value="TolB, C-terminal domain"/>
    <property type="match status" value="1"/>
</dbReference>
<proteinExistence type="inferred from homology"/>
<dbReference type="InterPro" id="IPR011042">
    <property type="entry name" value="6-blade_b-propeller_TolB-like"/>
</dbReference>
<sequence length="283" mass="31697">MNPIHVIGDYRAQLGETPVWCERSHSLLWVDIVAGKLLRYWPKDATRIEVRDMPDFTSAVLLTEDAGRFLVVSQTGIALYDYESSRFTPLCDWPEARDTRPNEAAIAPDGALWFSSMDVNAERQVGCWYRLAGPHARPQKLLTAQWVPNTLIWWQDEIWFADSLNGCFYRAAYASGSLNIQQRYLVGGTPDGSSLTRDGWLINARWGDAKLVYCDLGHASPEETGALALPVRQPSNCTFGGDTLNDLYITSARDGLRQPQAIDGALLKITTTMTGQPARRFRL</sequence>
<dbReference type="Pfam" id="PF08450">
    <property type="entry name" value="SGL"/>
    <property type="match status" value="1"/>
</dbReference>
<dbReference type="GO" id="GO:0004341">
    <property type="term" value="F:gluconolactonase activity"/>
    <property type="evidence" value="ECO:0007669"/>
    <property type="project" value="TreeGrafter"/>
</dbReference>
<evidence type="ECO:0000256" key="1">
    <source>
        <dbReference type="ARBA" id="ARBA00008853"/>
    </source>
</evidence>
<dbReference type="InterPro" id="IPR013658">
    <property type="entry name" value="SGL"/>
</dbReference>
<dbReference type="PRINTS" id="PR01790">
    <property type="entry name" value="SMP30FAMILY"/>
</dbReference>
<evidence type="ECO:0000313" key="6">
    <source>
        <dbReference type="Proteomes" id="UP000028630"/>
    </source>
</evidence>
<dbReference type="GO" id="GO:0019853">
    <property type="term" value="P:L-ascorbic acid biosynthetic process"/>
    <property type="evidence" value="ECO:0007669"/>
    <property type="project" value="TreeGrafter"/>
</dbReference>
<dbReference type="GO" id="GO:0005509">
    <property type="term" value="F:calcium ion binding"/>
    <property type="evidence" value="ECO:0007669"/>
    <property type="project" value="TreeGrafter"/>
</dbReference>
<dbReference type="eggNOG" id="COG3386">
    <property type="taxonomic scope" value="Bacteria"/>
</dbReference>
<dbReference type="OrthoDB" id="9775406at2"/>
<accession>A0A085A2M4</accession>